<keyword evidence="4 6" id="KW-1133">Transmembrane helix</keyword>
<dbReference type="PANTHER" id="PTHR10010">
    <property type="entry name" value="SOLUTE CARRIER FAMILY 34 SODIUM PHOSPHATE , MEMBER 2-RELATED"/>
    <property type="match status" value="1"/>
</dbReference>
<name>A0A1M7XXF4_9FIRM</name>
<evidence type="ECO:0000313" key="7">
    <source>
        <dbReference type="EMBL" id="SHO43440.1"/>
    </source>
</evidence>
<dbReference type="EMBL" id="FRFD01000003">
    <property type="protein sequence ID" value="SHO43440.1"/>
    <property type="molecule type" value="Genomic_DNA"/>
</dbReference>
<dbReference type="GO" id="GO:0005886">
    <property type="term" value="C:plasma membrane"/>
    <property type="evidence" value="ECO:0007669"/>
    <property type="project" value="UniProtKB-SubCell"/>
</dbReference>
<feature type="transmembrane region" description="Helical" evidence="6">
    <location>
        <begin position="79"/>
        <end position="99"/>
    </location>
</feature>
<evidence type="ECO:0000256" key="5">
    <source>
        <dbReference type="ARBA" id="ARBA00023136"/>
    </source>
</evidence>
<dbReference type="Proteomes" id="UP000184612">
    <property type="component" value="Unassembled WGS sequence"/>
</dbReference>
<keyword evidence="2" id="KW-1003">Cell membrane</keyword>
<keyword evidence="8" id="KW-1185">Reference proteome</keyword>
<evidence type="ECO:0000256" key="3">
    <source>
        <dbReference type="ARBA" id="ARBA00022692"/>
    </source>
</evidence>
<organism evidence="7 8">
    <name type="scientific">Anaerocolumna xylanovorans DSM 12503</name>
    <dbReference type="NCBI Taxonomy" id="1121345"/>
    <lineage>
        <taxon>Bacteria</taxon>
        <taxon>Bacillati</taxon>
        <taxon>Bacillota</taxon>
        <taxon>Clostridia</taxon>
        <taxon>Lachnospirales</taxon>
        <taxon>Lachnospiraceae</taxon>
        <taxon>Anaerocolumna</taxon>
    </lineage>
</organism>
<evidence type="ECO:0000256" key="2">
    <source>
        <dbReference type="ARBA" id="ARBA00022475"/>
    </source>
</evidence>
<feature type="transmembrane region" description="Helical" evidence="6">
    <location>
        <begin position="111"/>
        <end position="127"/>
    </location>
</feature>
<proteinExistence type="predicted"/>
<dbReference type="OrthoDB" id="9763003at2"/>
<protein>
    <submittedName>
        <fullName evidence="7">Phosphate:Na+ symporter</fullName>
    </submittedName>
</protein>
<feature type="transmembrane region" description="Helical" evidence="6">
    <location>
        <begin position="49"/>
        <end position="73"/>
    </location>
</feature>
<feature type="transmembrane region" description="Helical" evidence="6">
    <location>
        <begin position="206"/>
        <end position="227"/>
    </location>
</feature>
<feature type="transmembrane region" description="Helical" evidence="6">
    <location>
        <begin position="6"/>
        <end position="29"/>
    </location>
</feature>
<sequence length="327" mass="35471">MLTIVTILLNFITGSFLIVFGVNVLGRTLEHANSQLLNNAMHLFTKNRWTSFLIGIFLTGLVQSSTAVTILTIGFVDSGIIQLGSAVGIVYGANIGTTLTAQLMSFNISQYAWYILIASSILSFGPFKKLKTTGNALAGIGLLFSGLNILGKSVVFIKENILIAQWLQSHADNLWFCLFIGLIVTMLVQSSSATVGMTILLFNNGLLPFSAAVALTLGDNVGSCITAQIASIRSGTAGKRTAWAHTIYNIIGVILVILIFPQFCTFVHFFTHLVNGDSNRLVANTHTIFNLLSAVIFLPISKYYVKFLEYIVPEKKIPLQAQKGKNG</sequence>
<dbReference type="Pfam" id="PF02690">
    <property type="entry name" value="Na_Pi_cotrans"/>
    <property type="match status" value="2"/>
</dbReference>
<feature type="transmembrane region" description="Helical" evidence="6">
    <location>
        <begin position="175"/>
        <end position="200"/>
    </location>
</feature>
<evidence type="ECO:0000256" key="4">
    <source>
        <dbReference type="ARBA" id="ARBA00022989"/>
    </source>
</evidence>
<feature type="transmembrane region" description="Helical" evidence="6">
    <location>
        <begin position="281"/>
        <end position="300"/>
    </location>
</feature>
<keyword evidence="3 6" id="KW-0812">Transmembrane</keyword>
<dbReference type="AlphaFoldDB" id="A0A1M7XXF4"/>
<dbReference type="GO" id="GO:0044341">
    <property type="term" value="P:sodium-dependent phosphate transport"/>
    <property type="evidence" value="ECO:0007669"/>
    <property type="project" value="InterPro"/>
</dbReference>
<feature type="transmembrane region" description="Helical" evidence="6">
    <location>
        <begin position="133"/>
        <end position="155"/>
    </location>
</feature>
<dbReference type="InterPro" id="IPR003841">
    <property type="entry name" value="Na/Pi_transpt"/>
</dbReference>
<feature type="transmembrane region" description="Helical" evidence="6">
    <location>
        <begin position="247"/>
        <end position="269"/>
    </location>
</feature>
<accession>A0A1M7XXF4</accession>
<gene>
    <name evidence="7" type="ORF">SAMN02745217_00245</name>
</gene>
<comment type="subcellular location">
    <subcellularLocation>
        <location evidence="1">Cell membrane</location>
        <topology evidence="1">Multi-pass membrane protein</topology>
    </subcellularLocation>
</comment>
<dbReference type="PANTHER" id="PTHR10010:SF46">
    <property type="entry name" value="SODIUM-DEPENDENT PHOSPHATE TRANSPORT PROTEIN 2B"/>
    <property type="match status" value="1"/>
</dbReference>
<keyword evidence="5 6" id="KW-0472">Membrane</keyword>
<dbReference type="NCBIfam" id="NF037997">
    <property type="entry name" value="Na_Pi_symport"/>
    <property type="match status" value="1"/>
</dbReference>
<dbReference type="GO" id="GO:0005436">
    <property type="term" value="F:sodium:phosphate symporter activity"/>
    <property type="evidence" value="ECO:0007669"/>
    <property type="project" value="InterPro"/>
</dbReference>
<reference evidence="7 8" key="1">
    <citation type="submission" date="2016-12" db="EMBL/GenBank/DDBJ databases">
        <authorList>
            <person name="Song W.-J."/>
            <person name="Kurnit D.M."/>
        </authorList>
    </citation>
    <scope>NUCLEOTIDE SEQUENCE [LARGE SCALE GENOMIC DNA]</scope>
    <source>
        <strain evidence="7 8">DSM 12503</strain>
    </source>
</reference>
<dbReference type="RefSeq" id="WP_073586990.1">
    <property type="nucleotide sequence ID" value="NZ_FRFD01000003.1"/>
</dbReference>
<evidence type="ECO:0000313" key="8">
    <source>
        <dbReference type="Proteomes" id="UP000184612"/>
    </source>
</evidence>
<evidence type="ECO:0000256" key="1">
    <source>
        <dbReference type="ARBA" id="ARBA00004651"/>
    </source>
</evidence>
<evidence type="ECO:0000256" key="6">
    <source>
        <dbReference type="SAM" id="Phobius"/>
    </source>
</evidence>